<sequence>MSVTVMTKSKCGKCNKKPGILSTCKYCSTNFCFNCLQQEVHSCKNIEGMKCDKLIILKRKLEEEKCVKTKVQRI</sequence>
<organism evidence="1">
    <name type="scientific">Pyramimonas orientalis virus</name>
    <name type="common">PoV01</name>
    <dbReference type="NCBI Taxonomy" id="455367"/>
    <lineage>
        <taxon>Viruses</taxon>
        <taxon>Varidnaviria</taxon>
        <taxon>Bamfordvirae</taxon>
        <taxon>Nucleocytoviricota</taxon>
        <taxon>Megaviricetes</taxon>
        <taxon>Imitervirales</taxon>
        <taxon>Allomimiviridae</taxon>
        <taxon>Heliosvirus</taxon>
        <taxon>Heliosvirus raunefjordenense</taxon>
    </lineage>
</organism>
<dbReference type="EMBL" id="MT663536">
    <property type="protein sequence ID" value="QOI90382.1"/>
    <property type="molecule type" value="Genomic_DNA"/>
</dbReference>
<proteinExistence type="predicted"/>
<organismHost>
    <name type="scientific">Pyramimonas plurioculata</name>
    <dbReference type="NCBI Taxonomy" id="36893"/>
</organismHost>
<protein>
    <recommendedName>
        <fullName evidence="2">AN1-type domain-containing protein</fullName>
    </recommendedName>
</protein>
<gene>
    <name evidence="1" type="ORF">HWQ62_00245</name>
</gene>
<dbReference type="InterPro" id="IPR035896">
    <property type="entry name" value="AN1-like_Znf"/>
</dbReference>
<reference evidence="1" key="1">
    <citation type="submission" date="2020-06" db="EMBL/GenBank/DDBJ databases">
        <title>Lateral gene transfer of anion-conducting channel rhodopsins between green algae and giant viruses.</title>
        <authorList>
            <person name="Rozenberg A."/>
            <person name="Oppermann J."/>
            <person name="Wietek J."/>
            <person name="Fernandez Lahore R.G."/>
            <person name="Sandaa R.-A."/>
            <person name="Bratbak G."/>
            <person name="Hegemann P."/>
            <person name="Beja O."/>
        </authorList>
    </citation>
    <scope>NUCLEOTIDE SEQUENCE</scope>
    <source>
        <strain evidence="1">01B</strain>
    </source>
</reference>
<name>A0A7M3UNU5_POV01</name>
<dbReference type="SUPFAM" id="SSF118310">
    <property type="entry name" value="AN1-like Zinc finger"/>
    <property type="match status" value="1"/>
</dbReference>
<evidence type="ECO:0008006" key="2">
    <source>
        <dbReference type="Google" id="ProtNLM"/>
    </source>
</evidence>
<accession>A0A7M3UNU5</accession>
<evidence type="ECO:0000313" key="1">
    <source>
        <dbReference type="EMBL" id="QOI90382.1"/>
    </source>
</evidence>